<feature type="compositionally biased region" description="Basic and acidic residues" evidence="6">
    <location>
        <begin position="565"/>
        <end position="579"/>
    </location>
</feature>
<dbReference type="InterPro" id="IPR036869">
    <property type="entry name" value="J_dom_sf"/>
</dbReference>
<dbReference type="GO" id="GO:0005737">
    <property type="term" value="C:cytoplasm"/>
    <property type="evidence" value="ECO:0007669"/>
    <property type="project" value="UniProtKB-ARBA"/>
</dbReference>
<keyword evidence="2 7" id="KW-0472">Membrane</keyword>
<organism evidence="9 10">
    <name type="scientific">Leishmania tarentolae</name>
    <name type="common">Sauroleishmania tarentolae</name>
    <dbReference type="NCBI Taxonomy" id="5689"/>
    <lineage>
        <taxon>Eukaryota</taxon>
        <taxon>Discoba</taxon>
        <taxon>Euglenozoa</taxon>
        <taxon>Kinetoplastea</taxon>
        <taxon>Metakinetoplastina</taxon>
        <taxon>Trypanosomatida</taxon>
        <taxon>Trypanosomatidae</taxon>
        <taxon>Leishmaniinae</taxon>
        <taxon>Leishmania</taxon>
        <taxon>lizard Leishmania</taxon>
    </lineage>
</organism>
<feature type="transmembrane region" description="Helical" evidence="7">
    <location>
        <begin position="419"/>
        <end position="440"/>
    </location>
</feature>
<dbReference type="CDD" id="cd06257">
    <property type="entry name" value="DnaJ"/>
    <property type="match status" value="1"/>
</dbReference>
<feature type="region of interest" description="Disordered" evidence="6">
    <location>
        <begin position="496"/>
        <end position="579"/>
    </location>
</feature>
<evidence type="ECO:0000259" key="8">
    <source>
        <dbReference type="PROSITE" id="PS50076"/>
    </source>
</evidence>
<feature type="compositionally biased region" description="Basic and acidic residues" evidence="6">
    <location>
        <begin position="363"/>
        <end position="385"/>
    </location>
</feature>
<evidence type="ECO:0000313" key="10">
    <source>
        <dbReference type="Proteomes" id="UP000419144"/>
    </source>
</evidence>
<dbReference type="PANTHER" id="PTHR44027">
    <property type="entry name" value="DNAJ HOMOLOG SUBFAMILY C MEMBER 5 HOMOLOG"/>
    <property type="match status" value="1"/>
</dbReference>
<dbReference type="InterPro" id="IPR001623">
    <property type="entry name" value="DnaJ_domain"/>
</dbReference>
<dbReference type="EMBL" id="BLBS01000051">
    <property type="protein sequence ID" value="GET91832.1"/>
    <property type="molecule type" value="Genomic_DNA"/>
</dbReference>
<evidence type="ECO:0000256" key="6">
    <source>
        <dbReference type="SAM" id="MobiDB-lite"/>
    </source>
</evidence>
<dbReference type="VEuPathDB" id="TriTrypDB:LtaPh_3309700"/>
<keyword evidence="4" id="KW-0143">Chaperone</keyword>
<dbReference type="OrthoDB" id="10250354at2759"/>
<feature type="transmembrane region" description="Helical" evidence="7">
    <location>
        <begin position="128"/>
        <end position="152"/>
    </location>
</feature>
<evidence type="ECO:0000313" key="9">
    <source>
        <dbReference type="EMBL" id="GET91832.1"/>
    </source>
</evidence>
<dbReference type="PANTHER" id="PTHR44027:SF7">
    <property type="entry name" value="DNAJ HOMOLOG SUBFAMILY C MEMBER 5 HOMOLOG"/>
    <property type="match status" value="1"/>
</dbReference>
<sequence>MVDLYAVLEVDKSATPEQIKRNYHRLALRYHPDKAGPEGAAHFKEVSTAYEVLSDLKKKEIYDRYGEAGLDALENPVAGAALATFGSTAPVVITLGIFFTCAVMVLLFLVFLVSFVDGNLRTWNYVKVFAPLFVLDVVVGVPVLILLVVFVIMSPLSLQVHCTLLSLLCAVVLTIVIPIAKDRNEAVARDGRTDYLQWRLWLIPGYLLSVFAFMAIVLTSLPTERRILQLKSMGLVRLANYARFGFVLTILQGCCIAMFFALVACRADEVITSNYFVVVGLPIFLLLTLLFVNRLVLNLLSSYISDAPPEVAAAAEAREVNENGGEATAPHPNEDSSEGPHSSWRSSPNPMCGGAAEGPNRANRREGAEAERQLHSTEVHAHGNGDGEGDGSDGQAYQRASQGKNPYAGQHASACGICINMLITGIIVGLLMASTAMIAVRLNHYSAYGDYKGVLSLSKACIPLFIIIGSVVLMELIACLIFCCCSVFMVAQGAAPEPEHGNQQEGKAGNEADTQYNTRTDPAQPADQGLSGGPSQNEASRHCQHGDASTMLPVVTSPGDLGKTPGERQPDSARLSDVD</sequence>
<feature type="compositionally biased region" description="Polar residues" evidence="6">
    <location>
        <begin position="339"/>
        <end position="349"/>
    </location>
</feature>
<keyword evidence="5" id="KW-0449">Lipoprotein</keyword>
<name>A0A640KQN9_LEITA</name>
<feature type="transmembrane region" description="Helical" evidence="7">
    <location>
        <begin position="200"/>
        <end position="221"/>
    </location>
</feature>
<evidence type="ECO:0000256" key="5">
    <source>
        <dbReference type="ARBA" id="ARBA00023288"/>
    </source>
</evidence>
<dbReference type="Pfam" id="PF00226">
    <property type="entry name" value="DnaJ"/>
    <property type="match status" value="1"/>
</dbReference>
<proteinExistence type="predicted"/>
<comment type="caution">
    <text evidence="9">The sequence shown here is derived from an EMBL/GenBank/DDBJ whole genome shotgun (WGS) entry which is preliminary data.</text>
</comment>
<dbReference type="PROSITE" id="PS50076">
    <property type="entry name" value="DNAJ_2"/>
    <property type="match status" value="1"/>
</dbReference>
<dbReference type="InterPro" id="IPR018253">
    <property type="entry name" value="DnaJ_domain_CS"/>
</dbReference>
<evidence type="ECO:0000256" key="4">
    <source>
        <dbReference type="ARBA" id="ARBA00023186"/>
    </source>
</evidence>
<keyword evidence="7" id="KW-0812">Transmembrane</keyword>
<feature type="region of interest" description="Disordered" evidence="6">
    <location>
        <begin position="315"/>
        <end position="403"/>
    </location>
</feature>
<evidence type="ECO:0000256" key="2">
    <source>
        <dbReference type="ARBA" id="ARBA00023136"/>
    </source>
</evidence>
<feature type="transmembrane region" description="Helical" evidence="7">
    <location>
        <begin position="461"/>
        <end position="490"/>
    </location>
</feature>
<keyword evidence="10" id="KW-1185">Reference proteome</keyword>
<dbReference type="PROSITE" id="PS00636">
    <property type="entry name" value="DNAJ_1"/>
    <property type="match status" value="1"/>
</dbReference>
<comment type="subcellular location">
    <subcellularLocation>
        <location evidence="1">Membrane</location>
        <topology evidence="1">Lipid-anchor</topology>
    </subcellularLocation>
</comment>
<reference evidence="9" key="1">
    <citation type="submission" date="2019-11" db="EMBL/GenBank/DDBJ databases">
        <title>Leishmania tarentolae CDS.</title>
        <authorList>
            <person name="Goto Y."/>
            <person name="Yamagishi J."/>
        </authorList>
    </citation>
    <scope>NUCLEOTIDE SEQUENCE [LARGE SCALE GENOMIC DNA]</scope>
    <source>
        <strain evidence="9">Parrot Tar II</strain>
    </source>
</reference>
<dbReference type="SUPFAM" id="SSF46565">
    <property type="entry name" value="Chaperone J-domain"/>
    <property type="match status" value="1"/>
</dbReference>
<dbReference type="InterPro" id="IPR051434">
    <property type="entry name" value="DnaJ_C_subfamily_member5"/>
</dbReference>
<keyword evidence="3" id="KW-0564">Palmitate</keyword>
<feature type="transmembrane region" description="Helical" evidence="7">
    <location>
        <begin position="241"/>
        <end position="263"/>
    </location>
</feature>
<evidence type="ECO:0000256" key="3">
    <source>
        <dbReference type="ARBA" id="ARBA00023139"/>
    </source>
</evidence>
<feature type="transmembrane region" description="Helical" evidence="7">
    <location>
        <begin position="158"/>
        <end position="180"/>
    </location>
</feature>
<keyword evidence="7" id="KW-1133">Transmembrane helix</keyword>
<feature type="transmembrane region" description="Helical" evidence="7">
    <location>
        <begin position="275"/>
        <end position="297"/>
    </location>
</feature>
<evidence type="ECO:0000256" key="1">
    <source>
        <dbReference type="ARBA" id="ARBA00004635"/>
    </source>
</evidence>
<dbReference type="SMART" id="SM00271">
    <property type="entry name" value="DnaJ"/>
    <property type="match status" value="1"/>
</dbReference>
<protein>
    <submittedName>
        <fullName evidence="9">Dnaj chaperone-like protein</fullName>
    </submittedName>
</protein>
<dbReference type="Gene3D" id="1.10.287.110">
    <property type="entry name" value="DnaJ domain"/>
    <property type="match status" value="1"/>
</dbReference>
<evidence type="ECO:0000256" key="7">
    <source>
        <dbReference type="SAM" id="Phobius"/>
    </source>
</evidence>
<dbReference type="AlphaFoldDB" id="A0A640KQN9"/>
<accession>A0A640KQN9</accession>
<gene>
    <name evidence="9" type="ORF">LtaPh_3309700</name>
</gene>
<feature type="domain" description="J" evidence="8">
    <location>
        <begin position="3"/>
        <end position="66"/>
    </location>
</feature>
<feature type="compositionally biased region" description="Polar residues" evidence="6">
    <location>
        <begin position="512"/>
        <end position="521"/>
    </location>
</feature>
<dbReference type="Proteomes" id="UP000419144">
    <property type="component" value="Unassembled WGS sequence"/>
</dbReference>
<dbReference type="GO" id="GO:0016020">
    <property type="term" value="C:membrane"/>
    <property type="evidence" value="ECO:0007669"/>
    <property type="project" value="UniProtKB-SubCell"/>
</dbReference>
<feature type="transmembrane region" description="Helical" evidence="7">
    <location>
        <begin position="91"/>
        <end position="116"/>
    </location>
</feature>
<dbReference type="PRINTS" id="PR00625">
    <property type="entry name" value="JDOMAIN"/>
</dbReference>